<sequence>MADKIWWMSKQNSGNISPLHRQLVKRRTIVVTEDPKLHLVWNYDLIFFKPLPRYIGSYKFWRSFLCSSSGTVGHGQRLRPAALGYLRTYYYLI</sequence>
<dbReference type="InterPro" id="IPR046536">
    <property type="entry name" value="DUF6601"/>
</dbReference>
<protein>
    <submittedName>
        <fullName evidence="1">Uncharacterized protein</fullName>
    </submittedName>
</protein>
<proteinExistence type="predicted"/>
<dbReference type="PANTHER" id="PTHR34414:SF1">
    <property type="entry name" value="SUBTILISIN-LIKE SERINE PROTEASE"/>
    <property type="match status" value="1"/>
</dbReference>
<organism evidence="1 2">
    <name type="scientific">Dactylonectria estremocensis</name>
    <dbReference type="NCBI Taxonomy" id="1079267"/>
    <lineage>
        <taxon>Eukaryota</taxon>
        <taxon>Fungi</taxon>
        <taxon>Dikarya</taxon>
        <taxon>Ascomycota</taxon>
        <taxon>Pezizomycotina</taxon>
        <taxon>Sordariomycetes</taxon>
        <taxon>Hypocreomycetidae</taxon>
        <taxon>Hypocreales</taxon>
        <taxon>Nectriaceae</taxon>
        <taxon>Dactylonectria</taxon>
    </lineage>
</organism>
<comment type="caution">
    <text evidence="1">The sequence shown here is derived from an EMBL/GenBank/DDBJ whole genome shotgun (WGS) entry which is preliminary data.</text>
</comment>
<dbReference type="Proteomes" id="UP000717696">
    <property type="component" value="Unassembled WGS sequence"/>
</dbReference>
<evidence type="ECO:0000313" key="2">
    <source>
        <dbReference type="Proteomes" id="UP000717696"/>
    </source>
</evidence>
<gene>
    <name evidence="1" type="ORF">B0J13DRAFT_547907</name>
</gene>
<keyword evidence="2" id="KW-1185">Reference proteome</keyword>
<dbReference type="OrthoDB" id="5052217at2759"/>
<accession>A0A9P9F4T7</accession>
<name>A0A9P9F4T7_9HYPO</name>
<dbReference type="EMBL" id="JAGMUU010000005">
    <property type="protein sequence ID" value="KAH7152220.1"/>
    <property type="molecule type" value="Genomic_DNA"/>
</dbReference>
<dbReference type="Pfam" id="PF20246">
    <property type="entry name" value="DUF6601"/>
    <property type="match status" value="1"/>
</dbReference>
<evidence type="ECO:0000313" key="1">
    <source>
        <dbReference type="EMBL" id="KAH7152220.1"/>
    </source>
</evidence>
<reference evidence="1" key="1">
    <citation type="journal article" date="2021" name="Nat. Commun.">
        <title>Genetic determinants of endophytism in the Arabidopsis root mycobiome.</title>
        <authorList>
            <person name="Mesny F."/>
            <person name="Miyauchi S."/>
            <person name="Thiergart T."/>
            <person name="Pickel B."/>
            <person name="Atanasova L."/>
            <person name="Karlsson M."/>
            <person name="Huettel B."/>
            <person name="Barry K.W."/>
            <person name="Haridas S."/>
            <person name="Chen C."/>
            <person name="Bauer D."/>
            <person name="Andreopoulos W."/>
            <person name="Pangilinan J."/>
            <person name="LaButti K."/>
            <person name="Riley R."/>
            <person name="Lipzen A."/>
            <person name="Clum A."/>
            <person name="Drula E."/>
            <person name="Henrissat B."/>
            <person name="Kohler A."/>
            <person name="Grigoriev I.V."/>
            <person name="Martin F.M."/>
            <person name="Hacquard S."/>
        </authorList>
    </citation>
    <scope>NUCLEOTIDE SEQUENCE</scope>
    <source>
        <strain evidence="1">MPI-CAGE-AT-0021</strain>
    </source>
</reference>
<dbReference type="PANTHER" id="PTHR34414">
    <property type="entry name" value="HET DOMAIN-CONTAINING PROTEIN-RELATED"/>
    <property type="match status" value="1"/>
</dbReference>
<dbReference type="AlphaFoldDB" id="A0A9P9F4T7"/>